<dbReference type="Pfam" id="PF06949">
    <property type="entry name" value="DUF1292"/>
    <property type="match status" value="1"/>
</dbReference>
<dbReference type="InterPro" id="IPR009711">
    <property type="entry name" value="UPF0473"/>
</dbReference>
<name>A0A7G9G438_9FIRM</name>
<evidence type="ECO:0000313" key="1">
    <source>
        <dbReference type="EMBL" id="QNM05570.1"/>
    </source>
</evidence>
<sequence length="123" mass="13584">MAKEFEGGCAEDCGTCGCDCGHDHIHEGEDGQMTVTLTLEDDSQLECIVLTTFEAAGKDYIALLPTNPPEGEEGEVYLYRFVTGENGEPDLQNIEDDEEYEAVAEAFDEILDSAEFDEMDEEE</sequence>
<organism evidence="1 2">
    <name type="scientific">Qiania dongpingensis</name>
    <dbReference type="NCBI Taxonomy" id="2763669"/>
    <lineage>
        <taxon>Bacteria</taxon>
        <taxon>Bacillati</taxon>
        <taxon>Bacillota</taxon>
        <taxon>Clostridia</taxon>
        <taxon>Lachnospirales</taxon>
        <taxon>Lachnospiraceae</taxon>
        <taxon>Qiania</taxon>
    </lineage>
</organism>
<proteinExistence type="predicted"/>
<dbReference type="AlphaFoldDB" id="A0A7G9G438"/>
<accession>A0A7G9G438</accession>
<gene>
    <name evidence="1" type="ORF">H9Q78_14265</name>
</gene>
<dbReference type="Proteomes" id="UP000515823">
    <property type="component" value="Chromosome"/>
</dbReference>
<reference evidence="1 2" key="1">
    <citation type="submission" date="2020-08" db="EMBL/GenBank/DDBJ databases">
        <authorList>
            <person name="Liu C."/>
            <person name="Sun Q."/>
        </authorList>
    </citation>
    <scope>NUCLEOTIDE SEQUENCE [LARGE SCALE GENOMIC DNA]</scope>
    <source>
        <strain evidence="1 2">NSJ-38</strain>
    </source>
</reference>
<dbReference type="EMBL" id="CP060634">
    <property type="protein sequence ID" value="QNM05570.1"/>
    <property type="molecule type" value="Genomic_DNA"/>
</dbReference>
<evidence type="ECO:0000313" key="2">
    <source>
        <dbReference type="Proteomes" id="UP000515823"/>
    </source>
</evidence>
<keyword evidence="2" id="KW-1185">Reference proteome</keyword>
<protein>
    <submittedName>
        <fullName evidence="1">DUF1292 domain-containing protein</fullName>
    </submittedName>
</protein>
<dbReference type="KEGG" id="qdo:H9Q78_14265"/>